<dbReference type="PROSITE" id="PS50011">
    <property type="entry name" value="PROTEIN_KINASE_DOM"/>
    <property type="match status" value="1"/>
</dbReference>
<dbReference type="InterPro" id="IPR001245">
    <property type="entry name" value="Ser-Thr/Tyr_kinase_cat_dom"/>
</dbReference>
<keyword evidence="8" id="KW-1185">Reference proteome</keyword>
<dbReference type="GO" id="GO:0001653">
    <property type="term" value="F:peptide receptor activity"/>
    <property type="evidence" value="ECO:0007669"/>
    <property type="project" value="TreeGrafter"/>
</dbReference>
<feature type="non-terminal residue" evidence="7">
    <location>
        <position position="1"/>
    </location>
</feature>
<reference evidence="7" key="1">
    <citation type="journal article" date="2023" name="IScience">
        <title>Live-bearing cockroach genome reveals convergent evolutionary mechanisms linked to viviparity in insects and beyond.</title>
        <authorList>
            <person name="Fouks B."/>
            <person name="Harrison M.C."/>
            <person name="Mikhailova A.A."/>
            <person name="Marchal E."/>
            <person name="English S."/>
            <person name="Carruthers M."/>
            <person name="Jennings E.C."/>
            <person name="Chiamaka E.L."/>
            <person name="Frigard R.A."/>
            <person name="Pippel M."/>
            <person name="Attardo G.M."/>
            <person name="Benoit J.B."/>
            <person name="Bornberg-Bauer E."/>
            <person name="Tobe S.S."/>
        </authorList>
    </citation>
    <scope>NUCLEOTIDE SEQUENCE</scope>
    <source>
        <strain evidence="7">Stay&amp;Tobe</strain>
    </source>
</reference>
<dbReference type="PANTHER" id="PTHR11920:SF462">
    <property type="entry name" value="GUANYLATE CYCLASE"/>
    <property type="match status" value="1"/>
</dbReference>
<evidence type="ECO:0000256" key="5">
    <source>
        <dbReference type="ARBA" id="ARBA00023293"/>
    </source>
</evidence>
<evidence type="ECO:0000259" key="6">
    <source>
        <dbReference type="PROSITE" id="PS50011"/>
    </source>
</evidence>
<sequence>KRTIRYEYLHSSPIRVHGYLTSRNCVIDARWVLKITDYGLPAFFEAQNITAPTKNCPRPNLLWTAPELLRNSSLRKTGTQPGDVYSFGIIMQEVVVRGEPFCMLSLSPEDKLIIFKKGLTLKCRVSCLDSNLSATIC</sequence>
<dbReference type="PANTHER" id="PTHR11920">
    <property type="entry name" value="GUANYLYL CYCLASE"/>
    <property type="match status" value="1"/>
</dbReference>
<dbReference type="GO" id="GO:0005524">
    <property type="term" value="F:ATP binding"/>
    <property type="evidence" value="ECO:0007669"/>
    <property type="project" value="InterPro"/>
</dbReference>
<dbReference type="Pfam" id="PF07714">
    <property type="entry name" value="PK_Tyr_Ser-Thr"/>
    <property type="match status" value="1"/>
</dbReference>
<dbReference type="Proteomes" id="UP001233999">
    <property type="component" value="Unassembled WGS sequence"/>
</dbReference>
<name>A0AAD8A291_DIPPU</name>
<evidence type="ECO:0000313" key="7">
    <source>
        <dbReference type="EMBL" id="KAJ9591048.1"/>
    </source>
</evidence>
<feature type="domain" description="Protein kinase" evidence="6">
    <location>
        <begin position="1"/>
        <end position="137"/>
    </location>
</feature>
<dbReference type="InterPro" id="IPR011009">
    <property type="entry name" value="Kinase-like_dom_sf"/>
</dbReference>
<feature type="non-terminal residue" evidence="7">
    <location>
        <position position="137"/>
    </location>
</feature>
<dbReference type="GO" id="GO:0005886">
    <property type="term" value="C:plasma membrane"/>
    <property type="evidence" value="ECO:0007669"/>
    <property type="project" value="TreeGrafter"/>
</dbReference>
<dbReference type="GO" id="GO:0004383">
    <property type="term" value="F:guanylate cyclase activity"/>
    <property type="evidence" value="ECO:0007669"/>
    <property type="project" value="UniProtKB-EC"/>
</dbReference>
<dbReference type="GO" id="GO:0004672">
    <property type="term" value="F:protein kinase activity"/>
    <property type="evidence" value="ECO:0007669"/>
    <property type="project" value="InterPro"/>
</dbReference>
<proteinExistence type="predicted"/>
<organism evidence="7 8">
    <name type="scientific">Diploptera punctata</name>
    <name type="common">Pacific beetle cockroach</name>
    <dbReference type="NCBI Taxonomy" id="6984"/>
    <lineage>
        <taxon>Eukaryota</taxon>
        <taxon>Metazoa</taxon>
        <taxon>Ecdysozoa</taxon>
        <taxon>Arthropoda</taxon>
        <taxon>Hexapoda</taxon>
        <taxon>Insecta</taxon>
        <taxon>Pterygota</taxon>
        <taxon>Neoptera</taxon>
        <taxon>Polyneoptera</taxon>
        <taxon>Dictyoptera</taxon>
        <taxon>Blattodea</taxon>
        <taxon>Blaberoidea</taxon>
        <taxon>Blaberidae</taxon>
        <taxon>Diplopterinae</taxon>
        <taxon>Diploptera</taxon>
    </lineage>
</organism>
<dbReference type="EMBL" id="JASPKZ010003962">
    <property type="protein sequence ID" value="KAJ9591048.1"/>
    <property type="molecule type" value="Genomic_DNA"/>
</dbReference>
<comment type="catalytic activity">
    <reaction evidence="1">
        <text>GTP = 3',5'-cyclic GMP + diphosphate</text>
        <dbReference type="Rhea" id="RHEA:13665"/>
        <dbReference type="ChEBI" id="CHEBI:33019"/>
        <dbReference type="ChEBI" id="CHEBI:37565"/>
        <dbReference type="ChEBI" id="CHEBI:57746"/>
        <dbReference type="EC" id="4.6.1.2"/>
    </reaction>
</comment>
<keyword evidence="5" id="KW-0141">cGMP biosynthesis</keyword>
<keyword evidence="4" id="KW-0456">Lyase</keyword>
<comment type="caution">
    <text evidence="7">The sequence shown here is derived from an EMBL/GenBank/DDBJ whole genome shotgun (WGS) entry which is preliminary data.</text>
</comment>
<evidence type="ECO:0000313" key="8">
    <source>
        <dbReference type="Proteomes" id="UP001233999"/>
    </source>
</evidence>
<evidence type="ECO:0000256" key="1">
    <source>
        <dbReference type="ARBA" id="ARBA00001436"/>
    </source>
</evidence>
<keyword evidence="3" id="KW-0547">Nucleotide-binding</keyword>
<dbReference type="Gene3D" id="1.10.510.10">
    <property type="entry name" value="Transferase(Phosphotransferase) domain 1"/>
    <property type="match status" value="1"/>
</dbReference>
<dbReference type="InterPro" id="IPR050401">
    <property type="entry name" value="Cyclic_nucleotide_synthase"/>
</dbReference>
<accession>A0AAD8A291</accession>
<evidence type="ECO:0000256" key="2">
    <source>
        <dbReference type="ARBA" id="ARBA00012202"/>
    </source>
</evidence>
<gene>
    <name evidence="7" type="ORF">L9F63_027744</name>
</gene>
<dbReference type="InterPro" id="IPR000719">
    <property type="entry name" value="Prot_kinase_dom"/>
</dbReference>
<dbReference type="SUPFAM" id="SSF56112">
    <property type="entry name" value="Protein kinase-like (PK-like)"/>
    <property type="match status" value="1"/>
</dbReference>
<dbReference type="GO" id="GO:0007168">
    <property type="term" value="P:receptor guanylyl cyclase signaling pathway"/>
    <property type="evidence" value="ECO:0007669"/>
    <property type="project" value="TreeGrafter"/>
</dbReference>
<dbReference type="EC" id="4.6.1.2" evidence="2"/>
<dbReference type="GO" id="GO:0004016">
    <property type="term" value="F:adenylate cyclase activity"/>
    <property type="evidence" value="ECO:0007669"/>
    <property type="project" value="TreeGrafter"/>
</dbReference>
<evidence type="ECO:0000256" key="3">
    <source>
        <dbReference type="ARBA" id="ARBA00022741"/>
    </source>
</evidence>
<dbReference type="AlphaFoldDB" id="A0AAD8A291"/>
<evidence type="ECO:0000256" key="4">
    <source>
        <dbReference type="ARBA" id="ARBA00023239"/>
    </source>
</evidence>
<reference evidence="7" key="2">
    <citation type="submission" date="2023-05" db="EMBL/GenBank/DDBJ databases">
        <authorList>
            <person name="Fouks B."/>
        </authorList>
    </citation>
    <scope>NUCLEOTIDE SEQUENCE</scope>
    <source>
        <strain evidence="7">Stay&amp;Tobe</strain>
        <tissue evidence="7">Testes</tissue>
    </source>
</reference>
<protein>
    <recommendedName>
        <fullName evidence="2">guanylate cyclase</fullName>
        <ecNumber evidence="2">4.6.1.2</ecNumber>
    </recommendedName>
</protein>